<dbReference type="KEGG" id="cmah:C1I91_24255"/>
<keyword evidence="1" id="KW-0812">Transmembrane</keyword>
<feature type="transmembrane region" description="Helical" evidence="1">
    <location>
        <begin position="96"/>
        <end position="116"/>
    </location>
</feature>
<dbReference type="EMBL" id="CP025746">
    <property type="protein sequence ID" value="QAA34499.1"/>
    <property type="molecule type" value="Genomic_DNA"/>
</dbReference>
<dbReference type="AlphaFoldDB" id="A0A3R5TIU8"/>
<organism evidence="2 3">
    <name type="scientific">Clostridium manihotivorum</name>
    <dbReference type="NCBI Taxonomy" id="2320868"/>
    <lineage>
        <taxon>Bacteria</taxon>
        <taxon>Bacillati</taxon>
        <taxon>Bacillota</taxon>
        <taxon>Clostridia</taxon>
        <taxon>Eubacteriales</taxon>
        <taxon>Clostridiaceae</taxon>
        <taxon>Clostridium</taxon>
    </lineage>
</organism>
<evidence type="ECO:0000256" key="1">
    <source>
        <dbReference type="SAM" id="Phobius"/>
    </source>
</evidence>
<evidence type="ECO:0000313" key="2">
    <source>
        <dbReference type="EMBL" id="QAA34499.1"/>
    </source>
</evidence>
<dbReference type="Proteomes" id="UP000286268">
    <property type="component" value="Chromosome"/>
</dbReference>
<keyword evidence="3" id="KW-1185">Reference proteome</keyword>
<reference evidence="2 3" key="1">
    <citation type="submission" date="2018-01" db="EMBL/GenBank/DDBJ databases">
        <title>Genome Sequencing and Assembly of Anaerobacter polyendosporus strain CT4.</title>
        <authorList>
            <person name="Tachaapaikoon C."/>
            <person name="Sutheeworapong S."/>
            <person name="Jenjaroenpun P."/>
            <person name="Wongsurawat T."/>
            <person name="Nookeaw I."/>
            <person name="Cheawchanlertfa P."/>
            <person name="Kosugi A."/>
            <person name="Cheevadhanarak S."/>
            <person name="Ratanakhanokchai K."/>
        </authorList>
    </citation>
    <scope>NUCLEOTIDE SEQUENCE [LARGE SCALE GENOMIC DNA]</scope>
    <source>
        <strain evidence="2 3">CT4</strain>
    </source>
</reference>
<protein>
    <submittedName>
        <fullName evidence="2">Uncharacterized protein</fullName>
    </submittedName>
</protein>
<gene>
    <name evidence="2" type="ORF">C1I91_24255</name>
</gene>
<feature type="transmembrane region" description="Helical" evidence="1">
    <location>
        <begin position="72"/>
        <end position="90"/>
    </location>
</feature>
<dbReference type="OrthoDB" id="1911688at2"/>
<name>A0A3R5TIU8_9CLOT</name>
<evidence type="ECO:0000313" key="3">
    <source>
        <dbReference type="Proteomes" id="UP000286268"/>
    </source>
</evidence>
<keyword evidence="1" id="KW-0472">Membrane</keyword>
<sequence length="124" mass="14480">MKPFNNNENIDKYYDETLDTKDVEAMKIKYALDKMTIIEKLDQQSLTRVDVSKTVGEGLKLRNKKKLRRETFKFLLVAVIIAAFIGFIYTKMKIEVVFISQIGLLIILLALNDILLKRKVRREV</sequence>
<dbReference type="RefSeq" id="WP_128215212.1">
    <property type="nucleotide sequence ID" value="NZ_CP025746.1"/>
</dbReference>
<proteinExistence type="predicted"/>
<accession>A0A3R5TIU8</accession>
<keyword evidence="1" id="KW-1133">Transmembrane helix</keyword>